<accession>A0ACC3N0H3</accession>
<evidence type="ECO:0000313" key="2">
    <source>
        <dbReference type="Proteomes" id="UP001281147"/>
    </source>
</evidence>
<evidence type="ECO:0000313" key="1">
    <source>
        <dbReference type="EMBL" id="KAK3707556.1"/>
    </source>
</evidence>
<comment type="caution">
    <text evidence="1">The sequence shown here is derived from an EMBL/GenBank/DDBJ whole genome shotgun (WGS) entry which is preliminary data.</text>
</comment>
<name>A0ACC3N0H3_9PEZI</name>
<sequence length="1143" mass="127843">MYQTFTGNTRQRRQVNLSGRQPVNPFAASTSSPSAGPQSAIASAQQDRINRQQQRERLQATARIQRVWRGHSARRKTFSTWRKIWDELEEQDSARQIGQGGAYGSAEESLQQLTRLLLFYNPREDGKRVTWYGMRQMATAETGGCEGGPWPEAYLKLGRACITALRVRKAADGELDKVLLMVLAFAARRTQLSERDAVAYYETLTALKDVSVEALRNALLAPLQNSPEAYVGLAVLLSRPLDLEMLSLLRSAVDPLALSNALSNVKEQRVANTSRSRLWLLGNVIYLAGDAKSSEACTSIIARLLGSLADDVEFESVPIDLDNIAFERDVLTKISSGLPLNTFLHEQISSLINQESIRNLLVRHSNNGATLNGVASTQLLARYALTLLRCFPRRADDIRMWLYLGPTQARSSDLPATQYFWNAAKSSSTFSTVWQNSRTVLPLIKTSTPSAEMRDDWTVILVFLELYTFLLKIMDDEEFVGSGRRPSAIPLAEVADLVTFLKNLGFVLYFNAADLNNTDNASASRDAGTLNLSRHFGSTASAQDSAKITIESKPLIVAGLPGLTIDYLKGLVTGLLRAIYERDSRRHFLPADHWLMTSRFNMESFIPGVVAEEESRHQVQEQDDEDKDALDSDDEDIFDHNTQRTRGLASAQRSQEVRARAQRKASRKRYLESVAPRLEILQNMPFFIPFTTRVEIFRQFVNLDQEKRRNGYTDPDLWRQSVMFQPSHSGMPPRNILARHHAKIRRKNEFSDAFEQFYDLGAGLKEPIQITFVDEFDIPEAGIDGGGVTKEFLTSVISQAFDPDNENIPEKFFVENEKHLLHPNPTALEDLKAKWQAMGFKNNHAAIKNEVKNLLQQYEFLGRIIGKCLYEGILVDVSFAGFFLKKWALTGGSNQATLESGYRANINDLRELDEGLYKGLLSLKTSPAEDIEQLGLTFTVDDIVGTDGQKQVVERELIPNGANTPVTGENRLIYLNRMSWYRLQGQSAAQTNAFLKGLGSVIQPSWLNMFNQSELQTLIGGSGAQIDVADLRRNTMYGGVYALGDDGQEHDSVKLFWRVMQGLPDADRRAVLKFVTSTPRGPLLGFGVLSPRFSIRDSGQDEGRFPTTSTCVNLLKLPMYRSEGVLREKLLAAVNSGAGFDLS</sequence>
<dbReference type="Proteomes" id="UP001281147">
    <property type="component" value="Unassembled WGS sequence"/>
</dbReference>
<protein>
    <submittedName>
        <fullName evidence="1">Ubiquitin-protein ligase (E3)</fullName>
        <ecNumber evidence="1">2.3.2.26</ecNumber>
    </submittedName>
</protein>
<keyword evidence="1" id="KW-0012">Acyltransferase</keyword>
<gene>
    <name evidence="1" type="primary">HUL5_1</name>
    <name evidence="1" type="ORF">LTR37_012051</name>
</gene>
<reference evidence="1" key="1">
    <citation type="submission" date="2023-07" db="EMBL/GenBank/DDBJ databases">
        <title>Black Yeasts Isolated from many extreme environments.</title>
        <authorList>
            <person name="Coleine C."/>
            <person name="Stajich J.E."/>
            <person name="Selbmann L."/>
        </authorList>
    </citation>
    <scope>NUCLEOTIDE SEQUENCE</scope>
    <source>
        <strain evidence="1">CCFEE 5714</strain>
    </source>
</reference>
<keyword evidence="1" id="KW-0808">Transferase</keyword>
<dbReference type="EMBL" id="JAUTXU010000109">
    <property type="protein sequence ID" value="KAK3707556.1"/>
    <property type="molecule type" value="Genomic_DNA"/>
</dbReference>
<dbReference type="EC" id="2.3.2.26" evidence="1"/>
<organism evidence="1 2">
    <name type="scientific">Vermiconidia calcicola</name>
    <dbReference type="NCBI Taxonomy" id="1690605"/>
    <lineage>
        <taxon>Eukaryota</taxon>
        <taxon>Fungi</taxon>
        <taxon>Dikarya</taxon>
        <taxon>Ascomycota</taxon>
        <taxon>Pezizomycotina</taxon>
        <taxon>Dothideomycetes</taxon>
        <taxon>Dothideomycetidae</taxon>
        <taxon>Mycosphaerellales</taxon>
        <taxon>Extremaceae</taxon>
        <taxon>Vermiconidia</taxon>
    </lineage>
</organism>
<keyword evidence="2" id="KW-1185">Reference proteome</keyword>
<proteinExistence type="predicted"/>
<keyword evidence="1" id="KW-0436">Ligase</keyword>